<dbReference type="GO" id="GO:0005829">
    <property type="term" value="C:cytosol"/>
    <property type="evidence" value="ECO:0007669"/>
    <property type="project" value="TreeGrafter"/>
</dbReference>
<dbReference type="VEuPathDB" id="VectorBase:AARA21_012162"/>
<organism evidence="4 5">
    <name type="scientific">Anopheles arabiensis</name>
    <name type="common">Mosquito</name>
    <dbReference type="NCBI Taxonomy" id="7173"/>
    <lineage>
        <taxon>Eukaryota</taxon>
        <taxon>Metazoa</taxon>
        <taxon>Ecdysozoa</taxon>
        <taxon>Arthropoda</taxon>
        <taxon>Hexapoda</taxon>
        <taxon>Insecta</taxon>
        <taxon>Pterygota</taxon>
        <taxon>Neoptera</taxon>
        <taxon>Endopterygota</taxon>
        <taxon>Diptera</taxon>
        <taxon>Nematocera</taxon>
        <taxon>Culicoidea</taxon>
        <taxon>Culicidae</taxon>
        <taxon>Anophelinae</taxon>
        <taxon>Anopheles</taxon>
    </lineage>
</organism>
<dbReference type="InterPro" id="IPR019172">
    <property type="entry name" value="Osteopetrosis-assoc_TM_1"/>
</dbReference>
<evidence type="ECO:0000313" key="5">
    <source>
        <dbReference type="Proteomes" id="UP000075840"/>
    </source>
</evidence>
<dbReference type="KEGG" id="aara:120906561"/>
<protein>
    <recommendedName>
        <fullName evidence="6">Osteopetrosis-associated transmembrane protein 1</fullName>
    </recommendedName>
</protein>
<proteinExistence type="predicted"/>
<dbReference type="VEuPathDB" id="VectorBase:AARA002595"/>
<dbReference type="PANTHER" id="PTHR15644:SF2">
    <property type="entry name" value="OSTEOPETROSIS-ASSOCIATED TRANSMEMBRANE PROTEIN 1"/>
    <property type="match status" value="1"/>
</dbReference>
<sequence length="343" mass="38175">MAKPCVIAFCAVIALSFSWEVLGEPECMELHQFLKAVEKLMVSLPYHTYPIFNLCTSPKAIEDYHNATAFYRNVTQSPICQRYLVQNRMNVYETIYNQLTGLWSSANCDACAGAVNETAEFMRLSTVLDHCIVVHATSPCELCADDYQRVQDFYARLDKAQHGPDRLCFDIADRMNQTRRSWSGTHNCCNDKRRSMVAFASVASVACALPLLFYAVMHVVTVRQEARRLTLLTATSGGSARCEERSQPSGSSVQRPGNGVLRQPEMERIVETDADEEEEEEEELKTQASDGSGSGTAKEDAIKTNNLDVKVSNLIDIAGPQEEHTMPLPPARTDASDDESLLQ</sequence>
<evidence type="ECO:0008006" key="6">
    <source>
        <dbReference type="Google" id="ProtNLM"/>
    </source>
</evidence>
<dbReference type="PANTHER" id="PTHR15644">
    <property type="entry name" value="OSTEOPETROSIS ASSOCIATED TRANSMEMBRANE PROTEIN 1"/>
    <property type="match status" value="1"/>
</dbReference>
<dbReference type="Pfam" id="PF09777">
    <property type="entry name" value="OSTMP1"/>
    <property type="match status" value="1"/>
</dbReference>
<feature type="signal peptide" evidence="3">
    <location>
        <begin position="1"/>
        <end position="23"/>
    </location>
</feature>
<keyword evidence="5" id="KW-1185">Reference proteome</keyword>
<dbReference type="Proteomes" id="UP000075840">
    <property type="component" value="Unassembled WGS sequence"/>
</dbReference>
<evidence type="ECO:0000256" key="2">
    <source>
        <dbReference type="SAM" id="Phobius"/>
    </source>
</evidence>
<keyword evidence="3" id="KW-0732">Signal</keyword>
<reference evidence="4" key="1">
    <citation type="submission" date="2022-08" db="UniProtKB">
        <authorList>
            <consortium name="EnsemblMetazoa"/>
        </authorList>
    </citation>
    <scope>IDENTIFICATION</scope>
    <source>
        <strain evidence="4">Dongola</strain>
    </source>
</reference>
<evidence type="ECO:0000256" key="3">
    <source>
        <dbReference type="SAM" id="SignalP"/>
    </source>
</evidence>
<feature type="region of interest" description="Disordered" evidence="1">
    <location>
        <begin position="237"/>
        <end position="343"/>
    </location>
</feature>
<dbReference type="AlphaFoldDB" id="A0A182HMV9"/>
<evidence type="ECO:0000256" key="1">
    <source>
        <dbReference type="SAM" id="MobiDB-lite"/>
    </source>
</evidence>
<keyword evidence="2" id="KW-0472">Membrane</keyword>
<dbReference type="GeneID" id="120906561"/>
<dbReference type="EMBL" id="APCN01004916">
    <property type="status" value="NOT_ANNOTATED_CDS"/>
    <property type="molecule type" value="Genomic_DNA"/>
</dbReference>
<dbReference type="EnsemblMetazoa" id="AARA002595-RA">
    <property type="protein sequence ID" value="AARA002595-PA"/>
    <property type="gene ID" value="AARA002595"/>
</dbReference>
<accession>A0A182HMV9</accession>
<name>A0A182HMV9_ANOAR</name>
<evidence type="ECO:0000313" key="4">
    <source>
        <dbReference type="EnsemblMetazoa" id="AARA002595-PA"/>
    </source>
</evidence>
<feature type="transmembrane region" description="Helical" evidence="2">
    <location>
        <begin position="196"/>
        <end position="220"/>
    </location>
</feature>
<feature type="chain" id="PRO_5043422156" description="Osteopetrosis-associated transmembrane protein 1" evidence="3">
    <location>
        <begin position="24"/>
        <end position="343"/>
    </location>
</feature>
<keyword evidence="2" id="KW-1133">Transmembrane helix</keyword>
<keyword evidence="2" id="KW-0812">Transmembrane</keyword>
<dbReference type="RefSeq" id="XP_040174256.1">
    <property type="nucleotide sequence ID" value="XM_040318322.1"/>
</dbReference>
<feature type="compositionally biased region" description="Acidic residues" evidence="1">
    <location>
        <begin position="272"/>
        <end position="283"/>
    </location>
</feature>